<feature type="region of interest" description="Disordered" evidence="1">
    <location>
        <begin position="309"/>
        <end position="356"/>
    </location>
</feature>
<proteinExistence type="predicted"/>
<evidence type="ECO:0000313" key="2">
    <source>
        <dbReference type="EMBL" id="JAI32617.1"/>
    </source>
</evidence>
<accession>A0A0K8V110</accession>
<feature type="compositionally biased region" description="Low complexity" evidence="1">
    <location>
        <begin position="311"/>
        <end position="356"/>
    </location>
</feature>
<protein>
    <submittedName>
        <fullName evidence="2">Nucleic-acid-binding protein from transposon X-element</fullName>
    </submittedName>
</protein>
<gene>
    <name evidence="2" type="primary">ORF1_15</name>
    <name evidence="2" type="ORF">c1_g1_i6</name>
</gene>
<feature type="region of interest" description="Disordered" evidence="1">
    <location>
        <begin position="18"/>
        <end position="38"/>
    </location>
</feature>
<organism evidence="2">
    <name type="scientific">Bactrocera latifrons</name>
    <name type="common">Malaysian fruit fly</name>
    <name type="synonym">Chaetodacus latifrons</name>
    <dbReference type="NCBI Taxonomy" id="174628"/>
    <lineage>
        <taxon>Eukaryota</taxon>
        <taxon>Metazoa</taxon>
        <taxon>Ecdysozoa</taxon>
        <taxon>Arthropoda</taxon>
        <taxon>Hexapoda</taxon>
        <taxon>Insecta</taxon>
        <taxon>Pterygota</taxon>
        <taxon>Neoptera</taxon>
        <taxon>Endopterygota</taxon>
        <taxon>Diptera</taxon>
        <taxon>Brachycera</taxon>
        <taxon>Muscomorpha</taxon>
        <taxon>Tephritoidea</taxon>
        <taxon>Tephritidae</taxon>
        <taxon>Bactrocera</taxon>
        <taxon>Bactrocera</taxon>
    </lineage>
</organism>
<sequence>MAPGATKLGDNRFSLLSPMMKKKRKKPNPIPLDQFPELPVSNTDDPKFLVMSSLDVNKPLNSSSCFATYKGIQAISKEVSKVTELRDGSLLLFVNNNKTASKFLSAKILPGGGHINVKLHNTLNTVKGTIYAPFLNNLSEVDIVDGLKEQGVSAVHKFSRIADGSRNPTGVVLLTFDKYKLPERIDVAWRNLTVRPYYPNPMRCKQCQLIGHTAKYCRNSPSCVSCNLPSDHTPPTECKRIMCANCSGDHPASSNTCPKYQQSKEILKIKTIYKCSMREAVTKYKIQFSPTTSNANSFASIAKISNNTNQINNETTPNNKSNNPTKTNLTTTTDINSSKQSLPSHPTSSSVTSPSPLFSPLSISDSPLNILSSCPITPSPTLFRSQDPLALPNFPSYNEDI</sequence>
<name>A0A0K8V110_BACLA</name>
<dbReference type="AlphaFoldDB" id="A0A0K8V110"/>
<evidence type="ECO:0000256" key="1">
    <source>
        <dbReference type="SAM" id="MobiDB-lite"/>
    </source>
</evidence>
<reference evidence="2" key="1">
    <citation type="submission" date="2015-06" db="EMBL/GenBank/DDBJ databases">
        <authorList>
            <person name="Hoefler B.C."/>
            <person name="Straight P.D."/>
        </authorList>
    </citation>
    <scope>NUCLEOTIDE SEQUENCE</scope>
</reference>
<dbReference type="EMBL" id="GDHF01019697">
    <property type="protein sequence ID" value="JAI32617.1"/>
    <property type="molecule type" value="Transcribed_RNA"/>
</dbReference>